<evidence type="ECO:0000313" key="1">
    <source>
        <dbReference type="EMBL" id="GGB86867.1"/>
    </source>
</evidence>
<organism evidence="2 3">
    <name type="scientific">Pseudoduganella buxea</name>
    <dbReference type="NCBI Taxonomy" id="1949069"/>
    <lineage>
        <taxon>Bacteria</taxon>
        <taxon>Pseudomonadati</taxon>
        <taxon>Pseudomonadota</taxon>
        <taxon>Betaproteobacteria</taxon>
        <taxon>Burkholderiales</taxon>
        <taxon>Oxalobacteraceae</taxon>
        <taxon>Telluria group</taxon>
        <taxon>Pseudoduganella</taxon>
    </lineage>
</organism>
<dbReference type="Pfam" id="PF12974">
    <property type="entry name" value="Phosphonate-bd"/>
    <property type="match status" value="1"/>
</dbReference>
<reference evidence="1" key="4">
    <citation type="submission" date="2024-05" db="EMBL/GenBank/DDBJ databases">
        <authorList>
            <person name="Sun Q."/>
            <person name="Zhou Y."/>
        </authorList>
    </citation>
    <scope>NUCLEOTIDE SEQUENCE</scope>
    <source>
        <strain evidence="1">CGMCC 1.15931</strain>
    </source>
</reference>
<keyword evidence="4" id="KW-1185">Reference proteome</keyword>
<accession>A0A6I3SSX0</accession>
<evidence type="ECO:0000313" key="2">
    <source>
        <dbReference type="EMBL" id="MTV52260.1"/>
    </source>
</evidence>
<gene>
    <name evidence="1" type="ORF">GCM10011572_06070</name>
    <name evidence="2" type="ORF">GM672_05860</name>
</gene>
<dbReference type="Proteomes" id="UP000430634">
    <property type="component" value="Unassembled WGS sequence"/>
</dbReference>
<reference evidence="2 3" key="3">
    <citation type="submission" date="2019-11" db="EMBL/GenBank/DDBJ databases">
        <title>Type strains purchased from KCTC, JCM and DSMZ.</title>
        <authorList>
            <person name="Lu H."/>
        </authorList>
    </citation>
    <scope>NUCLEOTIDE SEQUENCE [LARGE SCALE GENOMIC DNA]</scope>
    <source>
        <strain evidence="2 3">KCTC 52429</strain>
    </source>
</reference>
<sequence>MSWQAALPMYNVSSRLGRAYEKLLAAWLAQAGVADDVAIARDVALPDFWTRPDMLVSQTCGYPYIATLHGKVALLATPCHELPGCTGSDYASAMIVRADRGIATLDQARGLVAAVNDRHSNSGMNLLRHAVAPLARDGRFFGDVKWSGSHAASVHMVREGAADIAAIDCVTFAYLRQEDPAAVAGLAVLQYSAAAPGLPLIAGGNVPEAWVTRLRGALLAPGPALLATMRPLRIAAFRHCDAAAYGRIGQLEALARQWGYAALA</sequence>
<dbReference type="EMBL" id="BMKG01000002">
    <property type="protein sequence ID" value="GGB86867.1"/>
    <property type="molecule type" value="Genomic_DNA"/>
</dbReference>
<proteinExistence type="predicted"/>
<reference evidence="4" key="2">
    <citation type="journal article" date="2019" name="Int. J. Syst. Evol. Microbiol.">
        <title>The Global Catalogue of Microorganisms (GCM) 10K type strain sequencing project: providing services to taxonomists for standard genome sequencing and annotation.</title>
        <authorList>
            <consortium name="The Broad Institute Genomics Platform"/>
            <consortium name="The Broad Institute Genome Sequencing Center for Infectious Disease"/>
            <person name="Wu L."/>
            <person name="Ma J."/>
        </authorList>
    </citation>
    <scope>NUCLEOTIDE SEQUENCE [LARGE SCALE GENOMIC DNA]</scope>
    <source>
        <strain evidence="4">CGMCC 1.15931</strain>
    </source>
</reference>
<dbReference type="SUPFAM" id="SSF53850">
    <property type="entry name" value="Periplasmic binding protein-like II"/>
    <property type="match status" value="1"/>
</dbReference>
<reference evidence="1" key="1">
    <citation type="journal article" date="2014" name="Int. J. Syst. Evol. Microbiol.">
        <title>Complete genome of a new Firmicutes species belonging to the dominant human colonic microbiota ('Ruminococcus bicirculans') reveals two chromosomes and a selective capacity to utilize plant glucans.</title>
        <authorList>
            <consortium name="NISC Comparative Sequencing Program"/>
            <person name="Wegmann U."/>
            <person name="Louis P."/>
            <person name="Goesmann A."/>
            <person name="Henrissat B."/>
            <person name="Duncan S.H."/>
            <person name="Flint H.J."/>
        </authorList>
    </citation>
    <scope>NUCLEOTIDE SEQUENCE</scope>
    <source>
        <strain evidence="1">CGMCC 1.15931</strain>
    </source>
</reference>
<dbReference type="PANTHER" id="PTHR35841:SF1">
    <property type="entry name" value="PHOSPHONATES-BINDING PERIPLASMIC PROTEIN"/>
    <property type="match status" value="1"/>
</dbReference>
<dbReference type="EMBL" id="WNKZ01000010">
    <property type="protein sequence ID" value="MTV52260.1"/>
    <property type="molecule type" value="Genomic_DNA"/>
</dbReference>
<evidence type="ECO:0000313" key="4">
    <source>
        <dbReference type="Proteomes" id="UP000622638"/>
    </source>
</evidence>
<dbReference type="PANTHER" id="PTHR35841">
    <property type="entry name" value="PHOSPHONATES-BINDING PERIPLASMIC PROTEIN"/>
    <property type="match status" value="1"/>
</dbReference>
<dbReference type="AlphaFoldDB" id="A0A6I3SSX0"/>
<evidence type="ECO:0000313" key="3">
    <source>
        <dbReference type="Proteomes" id="UP000430634"/>
    </source>
</evidence>
<protein>
    <submittedName>
        <fullName evidence="2">PhnD/SsuA/transferrin family substrate-binding protein</fullName>
    </submittedName>
    <submittedName>
        <fullName evidence="1">Phosphate ABC transporter substrate-binding protein</fullName>
    </submittedName>
</protein>
<comment type="caution">
    <text evidence="2">The sequence shown here is derived from an EMBL/GenBank/DDBJ whole genome shotgun (WGS) entry which is preliminary data.</text>
</comment>
<dbReference type="RefSeq" id="WP_155469592.1">
    <property type="nucleotide sequence ID" value="NZ_BMKG01000002.1"/>
</dbReference>
<dbReference type="Gene3D" id="3.40.190.10">
    <property type="entry name" value="Periplasmic binding protein-like II"/>
    <property type="match status" value="1"/>
</dbReference>
<dbReference type="OrthoDB" id="5599602at2"/>
<dbReference type="Proteomes" id="UP000622638">
    <property type="component" value="Unassembled WGS sequence"/>
</dbReference>
<name>A0A6I3SSX0_9BURK</name>